<keyword evidence="8" id="KW-0804">Transcription</keyword>
<dbReference type="InterPro" id="IPR019312">
    <property type="entry name" value="CNOT11"/>
</dbReference>
<feature type="compositionally biased region" description="Low complexity" evidence="10">
    <location>
        <begin position="280"/>
        <end position="293"/>
    </location>
</feature>
<dbReference type="PANTHER" id="PTHR15975">
    <property type="entry name" value="CCR4-NOT TRANSCRIPTION COMPLEX SUBUNIT 11"/>
    <property type="match status" value="1"/>
</dbReference>
<evidence type="ECO:0000256" key="1">
    <source>
        <dbReference type="ARBA" id="ARBA00004123"/>
    </source>
</evidence>
<comment type="caution">
    <text evidence="11">The sequence shown here is derived from an EMBL/GenBank/DDBJ whole genome shotgun (WGS) entry which is preliminary data.</text>
</comment>
<evidence type="ECO:0000256" key="10">
    <source>
        <dbReference type="SAM" id="MobiDB-lite"/>
    </source>
</evidence>
<comment type="similarity">
    <text evidence="3">Belongs to the CNOT11 family.</text>
</comment>
<gene>
    <name evidence="11" type="ORF">PhCBS80983_g01084</name>
</gene>
<dbReference type="GO" id="GO:0005737">
    <property type="term" value="C:cytoplasm"/>
    <property type="evidence" value="ECO:0007669"/>
    <property type="project" value="UniProtKB-SubCell"/>
</dbReference>
<evidence type="ECO:0000313" key="12">
    <source>
        <dbReference type="Proteomes" id="UP000318582"/>
    </source>
</evidence>
<keyword evidence="9" id="KW-0539">Nucleus</keyword>
<keyword evidence="6" id="KW-0805">Transcription regulation</keyword>
<dbReference type="PANTHER" id="PTHR15975:SF0">
    <property type="entry name" value="CCR4-NOT TRANSCRIPTION COMPLEX SUBUNIT 11"/>
    <property type="match status" value="1"/>
</dbReference>
<evidence type="ECO:0000313" key="11">
    <source>
        <dbReference type="EMBL" id="TPX61437.1"/>
    </source>
</evidence>
<dbReference type="EMBL" id="QEAQ01000007">
    <property type="protein sequence ID" value="TPX61437.1"/>
    <property type="molecule type" value="Genomic_DNA"/>
</dbReference>
<keyword evidence="12" id="KW-1185">Reference proteome</keyword>
<reference evidence="11 12" key="1">
    <citation type="journal article" date="2019" name="Sci. Rep.">
        <title>Comparative genomics of chytrid fungi reveal insights into the obligate biotrophic and pathogenic lifestyle of Synchytrium endobioticum.</title>
        <authorList>
            <person name="van de Vossenberg B.T.L.H."/>
            <person name="Warris S."/>
            <person name="Nguyen H.D.T."/>
            <person name="van Gent-Pelzer M.P.E."/>
            <person name="Joly D.L."/>
            <person name="van de Geest H.C."/>
            <person name="Bonants P.J.M."/>
            <person name="Smith D.S."/>
            <person name="Levesque C.A."/>
            <person name="van der Lee T.A.J."/>
        </authorList>
    </citation>
    <scope>NUCLEOTIDE SEQUENCE [LARGE SCALE GENOMIC DNA]</scope>
    <source>
        <strain evidence="11 12">CBS 809.83</strain>
    </source>
</reference>
<keyword evidence="7" id="KW-0943">RNA-mediated gene silencing</keyword>
<accession>A0A507EDK6</accession>
<comment type="subcellular location">
    <subcellularLocation>
        <location evidence="2">Cytoplasm</location>
    </subcellularLocation>
    <subcellularLocation>
        <location evidence="1">Nucleus</location>
    </subcellularLocation>
</comment>
<evidence type="ECO:0000256" key="8">
    <source>
        <dbReference type="ARBA" id="ARBA00023163"/>
    </source>
</evidence>
<dbReference type="GO" id="GO:0005634">
    <property type="term" value="C:nucleus"/>
    <property type="evidence" value="ECO:0007669"/>
    <property type="project" value="UniProtKB-SubCell"/>
</dbReference>
<evidence type="ECO:0000256" key="4">
    <source>
        <dbReference type="ARBA" id="ARBA00014872"/>
    </source>
</evidence>
<protein>
    <recommendedName>
        <fullName evidence="4">CCR4-NOT transcription complex subunit 11</fullName>
    </recommendedName>
</protein>
<dbReference type="AlphaFoldDB" id="A0A507EDK6"/>
<feature type="region of interest" description="Disordered" evidence="10">
    <location>
        <begin position="276"/>
        <end position="306"/>
    </location>
</feature>
<dbReference type="Proteomes" id="UP000318582">
    <property type="component" value="Unassembled WGS sequence"/>
</dbReference>
<evidence type="ECO:0000256" key="5">
    <source>
        <dbReference type="ARBA" id="ARBA00022490"/>
    </source>
</evidence>
<evidence type="ECO:0000256" key="9">
    <source>
        <dbReference type="ARBA" id="ARBA00023242"/>
    </source>
</evidence>
<keyword evidence="5" id="KW-0963">Cytoplasm</keyword>
<dbReference type="Pfam" id="PF10155">
    <property type="entry name" value="CNOT11"/>
    <property type="match status" value="1"/>
</dbReference>
<evidence type="ECO:0000256" key="3">
    <source>
        <dbReference type="ARBA" id="ARBA00008030"/>
    </source>
</evidence>
<sequence>MITADDLSILYSTLSQTQFCPLSTAHERLLTATYCGSSTVRRLDIACTLSILLSEPLLLPTPALRVNALYSLHALYCTGPAAATAALIETHPFLNTLITAATRNMNEKETRVTVAERYVVVELLAGRSSGGNGIGEQSADDIVRRIESPGTEQNDVKQTLASPDTLSLLQRLIPYAEELATTVPALSAYPSTRNSSSTADRPDPTIDEALAAAKEIFQIALEESGEINQLFDLFGVEAPLHVPAPDPLAKMNERMWLNPPLIIHRYEWDHGMTKVDHNSTTTTAQPNTTALSPPSSPSPPTDDLDTTHLHQIFTAALSAPLTLSDQQSLLTALASSRAPTTLLTQTLGLTPPILPQLVENNPTLATEIILRLLSDDTTTPTNDNNSVAKPYLDVLVNINMSLHSLEVVNRLATATTPPTAATAAAAAPAPIPPPTTTRLPDDFLRLFVVHCIQTCDRSRDRYIQNRQVRLVCVFLQSLIRNQTISIADFFVEIQAFCIQFSRIREAAGLFRLLKKEALHNNTTTTTT</sequence>
<evidence type="ECO:0000256" key="6">
    <source>
        <dbReference type="ARBA" id="ARBA00023015"/>
    </source>
</evidence>
<name>A0A507EDK6_9FUNG</name>
<proteinExistence type="inferred from homology"/>
<evidence type="ECO:0000256" key="7">
    <source>
        <dbReference type="ARBA" id="ARBA00023158"/>
    </source>
</evidence>
<dbReference type="GO" id="GO:0030014">
    <property type="term" value="C:CCR4-NOT complex"/>
    <property type="evidence" value="ECO:0007669"/>
    <property type="project" value="InterPro"/>
</dbReference>
<evidence type="ECO:0000256" key="2">
    <source>
        <dbReference type="ARBA" id="ARBA00004496"/>
    </source>
</evidence>
<dbReference type="STRING" id="109895.A0A507EDK6"/>
<dbReference type="GO" id="GO:0031047">
    <property type="term" value="P:regulatory ncRNA-mediated gene silencing"/>
    <property type="evidence" value="ECO:0007669"/>
    <property type="project" value="UniProtKB-KW"/>
</dbReference>
<organism evidence="11 12">
    <name type="scientific">Powellomyces hirtus</name>
    <dbReference type="NCBI Taxonomy" id="109895"/>
    <lineage>
        <taxon>Eukaryota</taxon>
        <taxon>Fungi</taxon>
        <taxon>Fungi incertae sedis</taxon>
        <taxon>Chytridiomycota</taxon>
        <taxon>Chytridiomycota incertae sedis</taxon>
        <taxon>Chytridiomycetes</taxon>
        <taxon>Spizellomycetales</taxon>
        <taxon>Powellomycetaceae</taxon>
        <taxon>Powellomyces</taxon>
    </lineage>
</organism>